<feature type="transmembrane region" description="Helical" evidence="1">
    <location>
        <begin position="124"/>
        <end position="144"/>
    </location>
</feature>
<evidence type="ECO:0000313" key="3">
    <source>
        <dbReference type="Proteomes" id="UP001519343"/>
    </source>
</evidence>
<sequence>MQVILTVTHIASLICIALFSLLASFIGGYVFEVGLCVSSLFLILVLLVKTKGFVRASYTFFFFLSLGLSFYYEIPLEQMVKAIISNAEFILLFVCVPLIKIPIVQGNYMEQLLPLVRNLSMKRLHPILVFTNFGFSSFLNFGGYRIVHEFFQDVMKDRPLLYGKILSRSFSLGAFWTPYYGAFSIAVAYSHAKPASIIGFGLLICLLILFVWSAWLYKKAADEGMEPPAECPEIGRLYHLPVFFGLLIGSVILLNQWVDLGVIVIVSMMSVAVSVIWCLYLGKFKEFLKSLRGYGTNEMLFVREEAFLFISIGFLAKTLLYLDWKIELPELHIGQSWLLFFFILLFGFIVIGLAQLGIHHLVTITLFNTSLHMQSMGIEPVVYALIILMCWAISPMLSPFSPANLLTARITGKTTMEIGVKGNGRFGLACLVFGAIFLTVVQQLVG</sequence>
<dbReference type="EMBL" id="JAGGKT010000018">
    <property type="protein sequence ID" value="MBP1934254.1"/>
    <property type="molecule type" value="Genomic_DNA"/>
</dbReference>
<feature type="transmembrane region" description="Helical" evidence="1">
    <location>
        <begin position="237"/>
        <end position="254"/>
    </location>
</feature>
<keyword evidence="1" id="KW-0812">Transmembrane</keyword>
<keyword evidence="3" id="KW-1185">Reference proteome</keyword>
<feature type="transmembrane region" description="Helical" evidence="1">
    <location>
        <begin position="6"/>
        <end position="22"/>
    </location>
</feature>
<proteinExistence type="predicted"/>
<protein>
    <submittedName>
        <fullName evidence="2">Uncharacterized protein</fullName>
    </submittedName>
</protein>
<feature type="transmembrane region" description="Helical" evidence="1">
    <location>
        <begin position="84"/>
        <end position="104"/>
    </location>
</feature>
<feature type="transmembrane region" description="Helical" evidence="1">
    <location>
        <begin position="377"/>
        <end position="397"/>
    </location>
</feature>
<evidence type="ECO:0000313" key="2">
    <source>
        <dbReference type="EMBL" id="MBP1934254.1"/>
    </source>
</evidence>
<organism evidence="2 3">
    <name type="scientific">Ammoniphilus resinae</name>
    <dbReference type="NCBI Taxonomy" id="861532"/>
    <lineage>
        <taxon>Bacteria</taxon>
        <taxon>Bacillati</taxon>
        <taxon>Bacillota</taxon>
        <taxon>Bacilli</taxon>
        <taxon>Bacillales</taxon>
        <taxon>Paenibacillaceae</taxon>
        <taxon>Aneurinibacillus group</taxon>
        <taxon>Ammoniphilus</taxon>
    </lineage>
</organism>
<keyword evidence="1" id="KW-0472">Membrane</keyword>
<comment type="caution">
    <text evidence="2">The sequence shown here is derived from an EMBL/GenBank/DDBJ whole genome shotgun (WGS) entry which is preliminary data.</text>
</comment>
<accession>A0ABS4GVG7</accession>
<name>A0ABS4GVG7_9BACL</name>
<feature type="transmembrane region" description="Helical" evidence="1">
    <location>
        <begin position="426"/>
        <end position="445"/>
    </location>
</feature>
<feature type="transmembrane region" description="Helical" evidence="1">
    <location>
        <begin position="165"/>
        <end position="189"/>
    </location>
</feature>
<feature type="transmembrane region" description="Helical" evidence="1">
    <location>
        <begin position="195"/>
        <end position="217"/>
    </location>
</feature>
<reference evidence="2 3" key="1">
    <citation type="submission" date="2021-03" db="EMBL/GenBank/DDBJ databases">
        <title>Genomic Encyclopedia of Type Strains, Phase IV (KMG-IV): sequencing the most valuable type-strain genomes for metagenomic binning, comparative biology and taxonomic classification.</title>
        <authorList>
            <person name="Goeker M."/>
        </authorList>
    </citation>
    <scope>NUCLEOTIDE SEQUENCE [LARGE SCALE GENOMIC DNA]</scope>
    <source>
        <strain evidence="2 3">DSM 24738</strain>
    </source>
</reference>
<feature type="transmembrane region" description="Helical" evidence="1">
    <location>
        <begin position="336"/>
        <end position="356"/>
    </location>
</feature>
<dbReference type="Proteomes" id="UP001519343">
    <property type="component" value="Unassembled WGS sequence"/>
</dbReference>
<evidence type="ECO:0000256" key="1">
    <source>
        <dbReference type="SAM" id="Phobius"/>
    </source>
</evidence>
<feature type="transmembrane region" description="Helical" evidence="1">
    <location>
        <begin position="53"/>
        <end position="72"/>
    </location>
</feature>
<feature type="transmembrane region" description="Helical" evidence="1">
    <location>
        <begin position="260"/>
        <end position="282"/>
    </location>
</feature>
<gene>
    <name evidence="2" type="ORF">J2Z37_004273</name>
</gene>
<feature type="transmembrane region" description="Helical" evidence="1">
    <location>
        <begin position="306"/>
        <end position="324"/>
    </location>
</feature>
<feature type="transmembrane region" description="Helical" evidence="1">
    <location>
        <begin position="29"/>
        <end position="47"/>
    </location>
</feature>
<dbReference type="RefSeq" id="WP_209812260.1">
    <property type="nucleotide sequence ID" value="NZ_JAGGKT010000018.1"/>
</dbReference>
<keyword evidence="1" id="KW-1133">Transmembrane helix</keyword>